<evidence type="ECO:0000313" key="1">
    <source>
        <dbReference type="EMBL" id="CNU72893.1"/>
    </source>
</evidence>
<sequence>MRHQTFQVLPGFLGKRLIIVFTFTLIGPPQRITRGVVANNILILRRTTGKNTGINGNSAQVS</sequence>
<accession>A0A655DKC5</accession>
<gene>
    <name evidence="1" type="ORF">ERS008202_03404</name>
</gene>
<proteinExistence type="predicted"/>
<evidence type="ECO:0000313" key="2">
    <source>
        <dbReference type="Proteomes" id="UP000039541"/>
    </source>
</evidence>
<protein>
    <submittedName>
        <fullName evidence="1">Uncharacterized protein</fullName>
    </submittedName>
</protein>
<organism evidence="1 2">
    <name type="scientific">Salmonella enterica subsp. enterica serovar Bovismorbificans</name>
    <dbReference type="NCBI Taxonomy" id="58097"/>
    <lineage>
        <taxon>Bacteria</taxon>
        <taxon>Pseudomonadati</taxon>
        <taxon>Pseudomonadota</taxon>
        <taxon>Gammaproteobacteria</taxon>
        <taxon>Enterobacterales</taxon>
        <taxon>Enterobacteriaceae</taxon>
        <taxon>Salmonella</taxon>
    </lineage>
</organism>
<dbReference type="Proteomes" id="UP000039541">
    <property type="component" value="Unassembled WGS sequence"/>
</dbReference>
<name>A0A655DKC5_SALET</name>
<reference evidence="1 2" key="1">
    <citation type="submission" date="2015-03" db="EMBL/GenBank/DDBJ databases">
        <authorList>
            <consortium name="Pathogen Informatics"/>
        </authorList>
    </citation>
    <scope>NUCLEOTIDE SEQUENCE [LARGE SCALE GENOMIC DNA]</scope>
    <source>
        <strain evidence="1 2">3476</strain>
    </source>
</reference>
<dbReference type="EMBL" id="CQPC01000052">
    <property type="protein sequence ID" value="CNU72893.1"/>
    <property type="molecule type" value="Genomic_DNA"/>
</dbReference>
<dbReference type="AlphaFoldDB" id="A0A655DKC5"/>